<feature type="signal peptide" evidence="1">
    <location>
        <begin position="1"/>
        <end position="30"/>
    </location>
</feature>
<keyword evidence="3" id="KW-1185">Reference proteome</keyword>
<dbReference type="KEGG" id="nti:DNFV4_03358"/>
<name>A0AA86T9Q5_9BACT</name>
<evidence type="ECO:0000313" key="3">
    <source>
        <dbReference type="Proteomes" id="UP001179121"/>
    </source>
</evidence>
<dbReference type="AlphaFoldDB" id="A0AA86T9Q5"/>
<sequence>MSRHVVRPRFCVSRLICCAIVLALWLPAQASSYEVIEVKEGGTIEGRVTLQGDVPEPKGFNLITFPDPQYCGRISNGKGWRLLYDFVVDRKAGLKDAVVLLEGVERGKPFDLSVPLIEARDCQFKPFVTIVRNGHAVEVVNMDPVMHDIQGYETSLQAGTRVLFNSPLRMNALHHRGDLHATHDHEPGRSLVGPIYLNRGRRTFYMQCGFHAFMESWAMAVNNPYYAVTGPDGSYRLDHVPPGTYQLIVWHPQSGPGVSRMVTVGPQGRLVEDIALEAPKGNRSAFKVMENPRFGPESLGHPVDIKPLVEYQQ</sequence>
<dbReference type="EMBL" id="OX365700">
    <property type="protein sequence ID" value="CAI4032928.1"/>
    <property type="molecule type" value="Genomic_DNA"/>
</dbReference>
<dbReference type="Proteomes" id="UP001179121">
    <property type="component" value="Chromosome"/>
</dbReference>
<proteinExistence type="predicted"/>
<organism evidence="2 3">
    <name type="scientific">Nitrospira tepida</name>
    <dbReference type="NCBI Taxonomy" id="2973512"/>
    <lineage>
        <taxon>Bacteria</taxon>
        <taxon>Pseudomonadati</taxon>
        <taxon>Nitrospirota</taxon>
        <taxon>Nitrospiria</taxon>
        <taxon>Nitrospirales</taxon>
        <taxon>Nitrospiraceae</taxon>
        <taxon>Nitrospira</taxon>
    </lineage>
</organism>
<gene>
    <name evidence="2" type="ORF">DNFV4_03358</name>
</gene>
<evidence type="ECO:0000313" key="2">
    <source>
        <dbReference type="EMBL" id="CAI4032928.1"/>
    </source>
</evidence>
<reference evidence="2" key="1">
    <citation type="submission" date="2022-10" db="EMBL/GenBank/DDBJ databases">
        <authorList>
            <person name="Koch H."/>
        </authorList>
    </citation>
    <scope>NUCLEOTIDE SEQUENCE</scope>
    <source>
        <strain evidence="2">DNF</strain>
    </source>
</reference>
<dbReference type="GO" id="GO:0030246">
    <property type="term" value="F:carbohydrate binding"/>
    <property type="evidence" value="ECO:0007669"/>
    <property type="project" value="InterPro"/>
</dbReference>
<dbReference type="InterPro" id="IPR013784">
    <property type="entry name" value="Carb-bd-like_fold"/>
</dbReference>
<accession>A0AA86T9Q5</accession>
<evidence type="ECO:0000256" key="1">
    <source>
        <dbReference type="SAM" id="SignalP"/>
    </source>
</evidence>
<protein>
    <submittedName>
        <fullName evidence="2">Fn3_3 domain-containing protein</fullName>
    </submittedName>
</protein>
<keyword evidence="1" id="KW-0732">Signal</keyword>
<dbReference type="SUPFAM" id="SSF49452">
    <property type="entry name" value="Starch-binding domain-like"/>
    <property type="match status" value="1"/>
</dbReference>
<dbReference type="RefSeq" id="WP_289269701.1">
    <property type="nucleotide sequence ID" value="NZ_OX365700.1"/>
</dbReference>
<dbReference type="Gene3D" id="2.60.40.1120">
    <property type="entry name" value="Carboxypeptidase-like, regulatory domain"/>
    <property type="match status" value="1"/>
</dbReference>
<feature type="chain" id="PRO_5041731689" evidence="1">
    <location>
        <begin position="31"/>
        <end position="313"/>
    </location>
</feature>